<dbReference type="InParanoid" id="T1G174"/>
<dbReference type="EnsemblMetazoa" id="HelroT72935">
    <property type="protein sequence ID" value="HelroP72935"/>
    <property type="gene ID" value="HelroG72935"/>
</dbReference>
<dbReference type="PANTHER" id="PTHR21228:SF72">
    <property type="entry name" value="LD32258P"/>
    <property type="match status" value="1"/>
</dbReference>
<dbReference type="AlphaFoldDB" id="T1G174"/>
<dbReference type="Pfam" id="PF08368">
    <property type="entry name" value="FAST_2"/>
    <property type="match status" value="1"/>
</dbReference>
<dbReference type="STRING" id="6412.T1G174"/>
<dbReference type="PANTHER" id="PTHR21228">
    <property type="entry name" value="FAST LEU-RICH DOMAIN-CONTAINING"/>
    <property type="match status" value="1"/>
</dbReference>
<dbReference type="OMA" id="SEVANCY"/>
<reference evidence="4" key="1">
    <citation type="submission" date="2012-12" db="EMBL/GenBank/DDBJ databases">
        <authorList>
            <person name="Hellsten U."/>
            <person name="Grimwood J."/>
            <person name="Chapman J.A."/>
            <person name="Shapiro H."/>
            <person name="Aerts A."/>
            <person name="Otillar R.P."/>
            <person name="Terry A.Y."/>
            <person name="Boore J.L."/>
            <person name="Simakov O."/>
            <person name="Marletaz F."/>
            <person name="Cho S.-J."/>
            <person name="Edsinger-Gonzales E."/>
            <person name="Havlak P."/>
            <person name="Kuo D.-H."/>
            <person name="Larsson T."/>
            <person name="Lv J."/>
            <person name="Arendt D."/>
            <person name="Savage R."/>
            <person name="Osoegawa K."/>
            <person name="de Jong P."/>
            <person name="Lindberg D.R."/>
            <person name="Seaver E.C."/>
            <person name="Weisblat D.A."/>
            <person name="Putnam N.H."/>
            <person name="Grigoriev I.V."/>
            <person name="Rokhsar D.S."/>
        </authorList>
    </citation>
    <scope>NUCLEOTIDE SEQUENCE</scope>
</reference>
<name>T1G174_HELRO</name>
<evidence type="ECO:0000313" key="2">
    <source>
        <dbReference type="EMBL" id="ESO10013.1"/>
    </source>
</evidence>
<dbReference type="OrthoDB" id="385235at2759"/>
<keyword evidence="4" id="KW-1185">Reference proteome</keyword>
<reference evidence="3" key="3">
    <citation type="submission" date="2015-06" db="UniProtKB">
        <authorList>
            <consortium name="EnsemblMetazoa"/>
        </authorList>
    </citation>
    <scope>IDENTIFICATION</scope>
</reference>
<evidence type="ECO:0000259" key="1">
    <source>
        <dbReference type="PROSITE" id="PS51286"/>
    </source>
</evidence>
<dbReference type="InterPro" id="IPR013579">
    <property type="entry name" value="FAST_2"/>
</dbReference>
<dbReference type="GeneID" id="20214822"/>
<sequence length="210" mass="24843">MLNDLTTLQCFPEDLLIEFFNIDTIHDLEKFMEGLILYLSMKAQKMLMQVNRCVAIECPHLDIPWFHDHFCKDNIETLNTTSKKLIHEVNELLEQILNGPLFIQKNSYSPFYHKFDFECALNKKKKPVPAALFNDKYEASIQRYAICVLSESSYCKNGKFLNGKECVRKRHLQLLGYKFIEVPFFEWYSMGLTEKLTKKKYLEDKIFKNS</sequence>
<dbReference type="Proteomes" id="UP000015101">
    <property type="component" value="Unassembled WGS sequence"/>
</dbReference>
<dbReference type="KEGG" id="hro:HELRODRAFT_72935"/>
<dbReference type="CTD" id="20214822"/>
<evidence type="ECO:0000313" key="4">
    <source>
        <dbReference type="Proteomes" id="UP000015101"/>
    </source>
</evidence>
<dbReference type="HOGENOM" id="CLU_1338775_0_0_1"/>
<feature type="domain" description="RAP" evidence="1">
    <location>
        <begin position="144"/>
        <end position="204"/>
    </location>
</feature>
<proteinExistence type="predicted"/>
<dbReference type="eggNOG" id="ENOG502QQ64">
    <property type="taxonomic scope" value="Eukaryota"/>
</dbReference>
<dbReference type="InterPro" id="IPR050870">
    <property type="entry name" value="FAST_kinase"/>
</dbReference>
<evidence type="ECO:0000313" key="3">
    <source>
        <dbReference type="EnsemblMetazoa" id="HelroP72935"/>
    </source>
</evidence>
<dbReference type="EMBL" id="AMQM01002854">
    <property type="status" value="NOT_ANNOTATED_CDS"/>
    <property type="molecule type" value="Genomic_DNA"/>
</dbReference>
<dbReference type="InterPro" id="IPR013584">
    <property type="entry name" value="RAP"/>
</dbReference>
<gene>
    <name evidence="3" type="primary">20214822</name>
    <name evidence="2" type="ORF">HELRODRAFT_72935</name>
</gene>
<dbReference type="EMBL" id="KB095905">
    <property type="protein sequence ID" value="ESO10013.1"/>
    <property type="molecule type" value="Genomic_DNA"/>
</dbReference>
<accession>T1G174</accession>
<dbReference type="PROSITE" id="PS51286">
    <property type="entry name" value="RAP"/>
    <property type="match status" value="1"/>
</dbReference>
<dbReference type="RefSeq" id="XP_009011827.1">
    <property type="nucleotide sequence ID" value="XM_009013579.1"/>
</dbReference>
<organism evidence="3 4">
    <name type="scientific">Helobdella robusta</name>
    <name type="common">Californian leech</name>
    <dbReference type="NCBI Taxonomy" id="6412"/>
    <lineage>
        <taxon>Eukaryota</taxon>
        <taxon>Metazoa</taxon>
        <taxon>Spiralia</taxon>
        <taxon>Lophotrochozoa</taxon>
        <taxon>Annelida</taxon>
        <taxon>Clitellata</taxon>
        <taxon>Hirudinea</taxon>
        <taxon>Rhynchobdellida</taxon>
        <taxon>Glossiphoniidae</taxon>
        <taxon>Helobdella</taxon>
    </lineage>
</organism>
<reference evidence="2 4" key="2">
    <citation type="journal article" date="2013" name="Nature">
        <title>Insights into bilaterian evolution from three spiralian genomes.</title>
        <authorList>
            <person name="Simakov O."/>
            <person name="Marletaz F."/>
            <person name="Cho S.J."/>
            <person name="Edsinger-Gonzales E."/>
            <person name="Havlak P."/>
            <person name="Hellsten U."/>
            <person name="Kuo D.H."/>
            <person name="Larsson T."/>
            <person name="Lv J."/>
            <person name="Arendt D."/>
            <person name="Savage R."/>
            <person name="Osoegawa K."/>
            <person name="de Jong P."/>
            <person name="Grimwood J."/>
            <person name="Chapman J.A."/>
            <person name="Shapiro H."/>
            <person name="Aerts A."/>
            <person name="Otillar R.P."/>
            <person name="Terry A.Y."/>
            <person name="Boore J.L."/>
            <person name="Grigoriev I.V."/>
            <person name="Lindberg D.R."/>
            <person name="Seaver E.C."/>
            <person name="Weisblat D.A."/>
            <person name="Putnam N.H."/>
            <person name="Rokhsar D.S."/>
        </authorList>
    </citation>
    <scope>NUCLEOTIDE SEQUENCE</scope>
</reference>
<protein>
    <recommendedName>
        <fullName evidence="1">RAP domain-containing protein</fullName>
    </recommendedName>
</protein>
<dbReference type="Pfam" id="PF08373">
    <property type="entry name" value="RAP"/>
    <property type="match status" value="1"/>
</dbReference>
<dbReference type="SMART" id="SM00952">
    <property type="entry name" value="RAP"/>
    <property type="match status" value="1"/>
</dbReference>